<evidence type="ECO:0000259" key="1">
    <source>
        <dbReference type="Pfam" id="PF04149"/>
    </source>
</evidence>
<dbReference type="EMBL" id="FNCN01000028">
    <property type="protein sequence ID" value="SDH95617.1"/>
    <property type="molecule type" value="Genomic_DNA"/>
</dbReference>
<sequence length="83" mass="8946">MDLSSARWVKSTASGDGGASCVEVAVVPGDAALTDHKTGENELFVVRDSKDPHGPVLAFTPDEWQAFLIGMQQDEFTPERLRG</sequence>
<keyword evidence="3" id="KW-1185">Reference proteome</keyword>
<dbReference type="AlphaFoldDB" id="A0A1G8GMT4"/>
<dbReference type="RefSeq" id="WP_093173478.1">
    <property type="nucleotide sequence ID" value="NZ_FNCN01000028.1"/>
</dbReference>
<dbReference type="Pfam" id="PF04149">
    <property type="entry name" value="DUF397"/>
    <property type="match status" value="1"/>
</dbReference>
<dbReference type="Proteomes" id="UP000198923">
    <property type="component" value="Unassembled WGS sequence"/>
</dbReference>
<evidence type="ECO:0000313" key="3">
    <source>
        <dbReference type="Proteomes" id="UP000198923"/>
    </source>
</evidence>
<gene>
    <name evidence="2" type="ORF">SAMN05421505_12815</name>
</gene>
<protein>
    <recommendedName>
        <fullName evidence="1">DUF397 domain-containing protein</fullName>
    </recommendedName>
</protein>
<organism evidence="2 3">
    <name type="scientific">Sinosporangium album</name>
    <dbReference type="NCBI Taxonomy" id="504805"/>
    <lineage>
        <taxon>Bacteria</taxon>
        <taxon>Bacillati</taxon>
        <taxon>Actinomycetota</taxon>
        <taxon>Actinomycetes</taxon>
        <taxon>Streptosporangiales</taxon>
        <taxon>Streptosporangiaceae</taxon>
        <taxon>Sinosporangium</taxon>
    </lineage>
</organism>
<evidence type="ECO:0000313" key="2">
    <source>
        <dbReference type="EMBL" id="SDH95617.1"/>
    </source>
</evidence>
<proteinExistence type="predicted"/>
<reference evidence="2 3" key="1">
    <citation type="submission" date="2016-10" db="EMBL/GenBank/DDBJ databases">
        <authorList>
            <person name="de Groot N.N."/>
        </authorList>
    </citation>
    <scope>NUCLEOTIDE SEQUENCE [LARGE SCALE GENOMIC DNA]</scope>
    <source>
        <strain evidence="2 3">CPCC 201354</strain>
    </source>
</reference>
<dbReference type="InterPro" id="IPR007278">
    <property type="entry name" value="DUF397"/>
</dbReference>
<feature type="domain" description="DUF397" evidence="1">
    <location>
        <begin position="6"/>
        <end position="70"/>
    </location>
</feature>
<name>A0A1G8GMT4_9ACTN</name>
<dbReference type="STRING" id="504805.SAMN05421505_12815"/>
<dbReference type="OrthoDB" id="4316979at2"/>
<accession>A0A1G8GMT4</accession>